<organism evidence="6 7">
    <name type="scientific">Ciona intestinalis</name>
    <name type="common">Transparent sea squirt</name>
    <name type="synonym">Ascidia intestinalis</name>
    <dbReference type="NCBI Taxonomy" id="7719"/>
    <lineage>
        <taxon>Eukaryota</taxon>
        <taxon>Metazoa</taxon>
        <taxon>Chordata</taxon>
        <taxon>Tunicata</taxon>
        <taxon>Ascidiacea</taxon>
        <taxon>Phlebobranchia</taxon>
        <taxon>Cionidae</taxon>
        <taxon>Ciona</taxon>
    </lineage>
</organism>
<feature type="domain" description="Ras-GEF" evidence="5">
    <location>
        <begin position="15"/>
        <end position="251"/>
    </location>
</feature>
<dbReference type="InterPro" id="IPR008937">
    <property type="entry name" value="Ras-like_GEF"/>
</dbReference>
<dbReference type="SMART" id="SM00233">
    <property type="entry name" value="PH"/>
    <property type="match status" value="1"/>
</dbReference>
<sequence length="567" mass="64754">MKSFDAVVFDVLKVAPEEFAKQLTLLDFPIFCAIRPDELTSCGWTKKEKSKLSPNVVGMTQRFNHTSFWVIREILNASTLKIRAEVLIHFIKIAKKLVDLNNLHSLMAVVQSLSSSSIFRLTKTWALVNRHQKATFDRLLALVKEDDNRWMLRSHIGAIKLPCIPFLGMYLSDIMYINSAHPDTGGLESHDRTNKMNNILRVIAEFQQSKYDHLQELPHIKNYLNSVKYIEELQKFLEEDNYKLSLKIEPSLNQATTTPERKLHRSREELTPGKYNSYYPSNKAKNVRVETHLNRHVSQTPPVQQRFVPGHRKSRSLGKEFAFTNPSSTRGSALPPSTVTTSLLDDSIITTPSSLASSSSSATRMSIAGGNSGSIGSSRSNSGSEFSEQDEMSWSTDRLQSRHHSLPFKTTRKKTEWRKVYQGNHGKCKEGKALSLNPSRATIFESYLRRKCVLKHGKKPTMSHWTKYWVCLCNTQLVYYAAKTIRGQDRNHFKARPCKAVPIDGWMVLYSEDPSRLDCFQLSNPESGNIYRFQAESKEIALVWINNLKEAVKGYPQKSFATFLTFF</sequence>
<dbReference type="Pfam" id="PF00617">
    <property type="entry name" value="RasGEF"/>
    <property type="match status" value="1"/>
</dbReference>
<protein>
    <recommendedName>
        <fullName evidence="8">Ras-GEF domain-containing protein</fullName>
    </recommendedName>
</protein>
<dbReference type="Pfam" id="PF00169">
    <property type="entry name" value="PH"/>
    <property type="match status" value="1"/>
</dbReference>
<dbReference type="InterPro" id="IPR023578">
    <property type="entry name" value="Ras_GEF_dom_sf"/>
</dbReference>
<evidence type="ECO:0000259" key="4">
    <source>
        <dbReference type="PROSITE" id="PS50003"/>
    </source>
</evidence>
<dbReference type="InterPro" id="IPR011993">
    <property type="entry name" value="PH-like_dom_sf"/>
</dbReference>
<dbReference type="CDD" id="cd13310">
    <property type="entry name" value="PH_RalGPS1_2"/>
    <property type="match status" value="1"/>
</dbReference>
<dbReference type="GeneTree" id="ENSGT00940000154079"/>
<dbReference type="SUPFAM" id="SSF50729">
    <property type="entry name" value="PH domain-like"/>
    <property type="match status" value="1"/>
</dbReference>
<dbReference type="CDD" id="cd00155">
    <property type="entry name" value="RasGEF"/>
    <property type="match status" value="1"/>
</dbReference>
<evidence type="ECO:0000256" key="2">
    <source>
        <dbReference type="PROSITE-ProRule" id="PRU00168"/>
    </source>
</evidence>
<reference evidence="7" key="1">
    <citation type="journal article" date="2002" name="Science">
        <title>The draft genome of Ciona intestinalis: insights into chordate and vertebrate origins.</title>
        <authorList>
            <person name="Dehal P."/>
            <person name="Satou Y."/>
            <person name="Campbell R.K."/>
            <person name="Chapman J."/>
            <person name="Degnan B."/>
            <person name="De Tomaso A."/>
            <person name="Davidson B."/>
            <person name="Di Gregorio A."/>
            <person name="Gelpke M."/>
            <person name="Goodstein D.M."/>
            <person name="Harafuji N."/>
            <person name="Hastings K.E."/>
            <person name="Ho I."/>
            <person name="Hotta K."/>
            <person name="Huang W."/>
            <person name="Kawashima T."/>
            <person name="Lemaire P."/>
            <person name="Martinez D."/>
            <person name="Meinertzhagen I.A."/>
            <person name="Necula S."/>
            <person name="Nonaka M."/>
            <person name="Putnam N."/>
            <person name="Rash S."/>
            <person name="Saiga H."/>
            <person name="Satake M."/>
            <person name="Terry A."/>
            <person name="Yamada L."/>
            <person name="Wang H.G."/>
            <person name="Awazu S."/>
            <person name="Azumi K."/>
            <person name="Boore J."/>
            <person name="Branno M."/>
            <person name="Chin-Bow S."/>
            <person name="DeSantis R."/>
            <person name="Doyle S."/>
            <person name="Francino P."/>
            <person name="Keys D.N."/>
            <person name="Haga S."/>
            <person name="Hayashi H."/>
            <person name="Hino K."/>
            <person name="Imai K.S."/>
            <person name="Inaba K."/>
            <person name="Kano S."/>
            <person name="Kobayashi K."/>
            <person name="Kobayashi M."/>
            <person name="Lee B.I."/>
            <person name="Makabe K.W."/>
            <person name="Manohar C."/>
            <person name="Matassi G."/>
            <person name="Medina M."/>
            <person name="Mochizuki Y."/>
            <person name="Mount S."/>
            <person name="Morishita T."/>
            <person name="Miura S."/>
            <person name="Nakayama A."/>
            <person name="Nishizaka S."/>
            <person name="Nomoto H."/>
            <person name="Ohta F."/>
            <person name="Oishi K."/>
            <person name="Rigoutsos I."/>
            <person name="Sano M."/>
            <person name="Sasaki A."/>
            <person name="Sasakura Y."/>
            <person name="Shoguchi E."/>
            <person name="Shin-i T."/>
            <person name="Spagnuolo A."/>
            <person name="Stainier D."/>
            <person name="Suzuki M.M."/>
            <person name="Tassy O."/>
            <person name="Takatori N."/>
            <person name="Tokuoka M."/>
            <person name="Yagi K."/>
            <person name="Yoshizaki F."/>
            <person name="Wada S."/>
            <person name="Zhang C."/>
            <person name="Hyatt P.D."/>
            <person name="Larimer F."/>
            <person name="Detter C."/>
            <person name="Doggett N."/>
            <person name="Glavina T."/>
            <person name="Hawkins T."/>
            <person name="Richardson P."/>
            <person name="Lucas S."/>
            <person name="Kohara Y."/>
            <person name="Levine M."/>
            <person name="Satoh N."/>
            <person name="Rokhsar D.S."/>
        </authorList>
    </citation>
    <scope>NUCLEOTIDE SEQUENCE [LARGE SCALE GENOMIC DNA]</scope>
</reference>
<keyword evidence="7" id="KW-1185">Reference proteome</keyword>
<evidence type="ECO:0000256" key="3">
    <source>
        <dbReference type="SAM" id="MobiDB-lite"/>
    </source>
</evidence>
<evidence type="ECO:0008006" key="8">
    <source>
        <dbReference type="Google" id="ProtNLM"/>
    </source>
</evidence>
<dbReference type="InterPro" id="IPR001849">
    <property type="entry name" value="PH_domain"/>
</dbReference>
<dbReference type="OMA" id="XSAESED"/>
<dbReference type="AlphaFoldDB" id="F7AXB1"/>
<evidence type="ECO:0000256" key="1">
    <source>
        <dbReference type="ARBA" id="ARBA00022658"/>
    </source>
</evidence>
<dbReference type="PANTHER" id="PTHR23113:SF368">
    <property type="entry name" value="CELL DIVISION CONTROL PROTEIN 25"/>
    <property type="match status" value="1"/>
</dbReference>
<reference evidence="6" key="2">
    <citation type="journal article" date="2008" name="Genome Biol.">
        <title>Improved genome assembly and evidence-based global gene model set for the chordate Ciona intestinalis: new insight into intron and operon populations.</title>
        <authorList>
            <person name="Satou Y."/>
            <person name="Mineta K."/>
            <person name="Ogasawara M."/>
            <person name="Sasakura Y."/>
            <person name="Shoguchi E."/>
            <person name="Ueno K."/>
            <person name="Yamada L."/>
            <person name="Matsumoto J."/>
            <person name="Wasserscheid J."/>
            <person name="Dewar K."/>
            <person name="Wiley G.B."/>
            <person name="Macmil S.L."/>
            <person name="Roe B.A."/>
            <person name="Zeller R.W."/>
            <person name="Hastings K.E."/>
            <person name="Lemaire P."/>
            <person name="Lindquist E."/>
            <person name="Endo T."/>
            <person name="Hotta K."/>
            <person name="Inaba K."/>
        </authorList>
    </citation>
    <scope>NUCLEOTIDE SEQUENCE [LARGE SCALE GENOMIC DNA]</scope>
    <source>
        <strain evidence="6">wild type</strain>
    </source>
</reference>
<feature type="region of interest" description="Disordered" evidence="3">
    <location>
        <begin position="351"/>
        <end position="404"/>
    </location>
</feature>
<dbReference type="Gene3D" id="1.10.840.10">
    <property type="entry name" value="Ras guanine-nucleotide exchange factors catalytic domain"/>
    <property type="match status" value="1"/>
</dbReference>
<dbReference type="InterPro" id="IPR001895">
    <property type="entry name" value="RASGEF_cat_dom"/>
</dbReference>
<dbReference type="InterPro" id="IPR036964">
    <property type="entry name" value="RASGEF_cat_dom_sf"/>
</dbReference>
<dbReference type="SUPFAM" id="SSF48366">
    <property type="entry name" value="Ras GEF"/>
    <property type="match status" value="1"/>
</dbReference>
<dbReference type="GO" id="GO:0005886">
    <property type="term" value="C:plasma membrane"/>
    <property type="evidence" value="ECO:0000318"/>
    <property type="project" value="GO_Central"/>
</dbReference>
<reference evidence="6" key="4">
    <citation type="submission" date="2025-09" db="UniProtKB">
        <authorList>
            <consortium name="Ensembl"/>
        </authorList>
    </citation>
    <scope>IDENTIFICATION</scope>
</reference>
<reference evidence="6" key="3">
    <citation type="submission" date="2025-08" db="UniProtKB">
        <authorList>
            <consortium name="Ensembl"/>
        </authorList>
    </citation>
    <scope>IDENTIFICATION</scope>
</reference>
<feature type="compositionally biased region" description="Low complexity" evidence="3">
    <location>
        <begin position="351"/>
        <end position="384"/>
    </location>
</feature>
<dbReference type="GO" id="GO:0005085">
    <property type="term" value="F:guanyl-nucleotide exchange factor activity"/>
    <property type="evidence" value="ECO:0000318"/>
    <property type="project" value="GO_Central"/>
</dbReference>
<dbReference type="FunCoup" id="F7AXB1">
    <property type="interactions" value="42"/>
</dbReference>
<dbReference type="Gene3D" id="2.30.29.30">
    <property type="entry name" value="Pleckstrin-homology domain (PH domain)/Phosphotyrosine-binding domain (PTB)"/>
    <property type="match status" value="1"/>
</dbReference>
<dbReference type="Proteomes" id="UP000008144">
    <property type="component" value="Chromosome 9"/>
</dbReference>
<dbReference type="GO" id="GO:0007265">
    <property type="term" value="P:Ras protein signal transduction"/>
    <property type="evidence" value="ECO:0000318"/>
    <property type="project" value="GO_Central"/>
</dbReference>
<feature type="domain" description="PH" evidence="4">
    <location>
        <begin position="441"/>
        <end position="553"/>
    </location>
</feature>
<evidence type="ECO:0000313" key="7">
    <source>
        <dbReference type="Proteomes" id="UP000008144"/>
    </source>
</evidence>
<accession>F7AXB1</accession>
<feature type="region of interest" description="Disordered" evidence="3">
    <location>
        <begin position="295"/>
        <end position="315"/>
    </location>
</feature>
<evidence type="ECO:0000313" key="6">
    <source>
        <dbReference type="Ensembl" id="ENSCINP00000019502.3"/>
    </source>
</evidence>
<feature type="region of interest" description="Disordered" evidence="3">
    <location>
        <begin position="254"/>
        <end position="282"/>
    </location>
</feature>
<dbReference type="InParanoid" id="F7AXB1"/>
<name>F7AXB1_CIOIN</name>
<dbReference type="Ensembl" id="ENSCINT00000019502.3">
    <property type="protein sequence ID" value="ENSCINP00000019502.3"/>
    <property type="gene ID" value="ENSCING00000009592.3"/>
</dbReference>
<keyword evidence="1 2" id="KW-0344">Guanine-nucleotide releasing factor</keyword>
<dbReference type="PROSITE" id="PS50003">
    <property type="entry name" value="PH_DOMAIN"/>
    <property type="match status" value="1"/>
</dbReference>
<dbReference type="EMBL" id="EAAA01002974">
    <property type="status" value="NOT_ANNOTATED_CDS"/>
    <property type="molecule type" value="Genomic_DNA"/>
</dbReference>
<proteinExistence type="predicted"/>
<dbReference type="HOGENOM" id="CLU_021333_0_1_1"/>
<dbReference type="SMART" id="SM00147">
    <property type="entry name" value="RasGEF"/>
    <property type="match status" value="1"/>
</dbReference>
<dbReference type="STRING" id="7719.ENSCINP00000019502"/>
<evidence type="ECO:0000259" key="5">
    <source>
        <dbReference type="PROSITE" id="PS50009"/>
    </source>
</evidence>
<dbReference type="PROSITE" id="PS50009">
    <property type="entry name" value="RASGEF_CAT"/>
    <property type="match status" value="1"/>
</dbReference>
<dbReference type="PANTHER" id="PTHR23113">
    <property type="entry name" value="GUANINE NUCLEOTIDE EXCHANGE FACTOR"/>
    <property type="match status" value="1"/>
</dbReference>